<accession>A0ABT9VYM3</accession>
<dbReference type="EMBL" id="JAUSTY010000006">
    <property type="protein sequence ID" value="MDQ0165965.1"/>
    <property type="molecule type" value="Genomic_DNA"/>
</dbReference>
<evidence type="ECO:0000313" key="2">
    <source>
        <dbReference type="Proteomes" id="UP001235840"/>
    </source>
</evidence>
<sequence length="173" mass="20526">MTTFSMIKKEQQFHIYNSDGVKLAEVRKLHAEHYEKDHAFVYKSRNDDRFVHLGVKKGRLLFAQYLLQFDHESYLFQDHKAKTLLYYAVSGSIKGKPIYLEENWDGHIELKEDGDKVAILKPYLIRSGADIEILQEADNELYLPILTLFYFMYQIYKKESDFIDDLIEEVVDF</sequence>
<dbReference type="Proteomes" id="UP001235840">
    <property type="component" value="Unassembled WGS sequence"/>
</dbReference>
<proteinExistence type="predicted"/>
<gene>
    <name evidence="1" type="ORF">J2S11_001866</name>
</gene>
<keyword evidence="2" id="KW-1185">Reference proteome</keyword>
<evidence type="ECO:0000313" key="1">
    <source>
        <dbReference type="EMBL" id="MDQ0165965.1"/>
    </source>
</evidence>
<protein>
    <submittedName>
        <fullName evidence="1">Uncharacterized protein</fullName>
    </submittedName>
</protein>
<reference evidence="1 2" key="1">
    <citation type="submission" date="2023-07" db="EMBL/GenBank/DDBJ databases">
        <title>Genomic Encyclopedia of Type Strains, Phase IV (KMG-IV): sequencing the most valuable type-strain genomes for metagenomic binning, comparative biology and taxonomic classification.</title>
        <authorList>
            <person name="Goeker M."/>
        </authorList>
    </citation>
    <scope>NUCLEOTIDE SEQUENCE [LARGE SCALE GENOMIC DNA]</scope>
    <source>
        <strain evidence="1 2">DSM 12751</strain>
    </source>
</reference>
<name>A0ABT9VYM3_9BACI</name>
<comment type="caution">
    <text evidence="1">The sequence shown here is derived from an EMBL/GenBank/DDBJ whole genome shotgun (WGS) entry which is preliminary data.</text>
</comment>
<organism evidence="1 2">
    <name type="scientific">Caldalkalibacillus horti</name>
    <dbReference type="NCBI Taxonomy" id="77523"/>
    <lineage>
        <taxon>Bacteria</taxon>
        <taxon>Bacillati</taxon>
        <taxon>Bacillota</taxon>
        <taxon>Bacilli</taxon>
        <taxon>Bacillales</taxon>
        <taxon>Bacillaceae</taxon>
        <taxon>Caldalkalibacillus</taxon>
    </lineage>
</organism>
<dbReference type="RefSeq" id="WP_307393757.1">
    <property type="nucleotide sequence ID" value="NZ_BAAADK010000032.1"/>
</dbReference>